<sequence>MIKVNLEEAWDKENKVGGVGLFFMDSKGKSLGAVSRIFEDVFSHIQAEGLNMIDFESDSLHIVLAL</sequence>
<organism evidence="1 2">
    <name type="scientific">Pyrus ussuriensis x Pyrus communis</name>
    <dbReference type="NCBI Taxonomy" id="2448454"/>
    <lineage>
        <taxon>Eukaryota</taxon>
        <taxon>Viridiplantae</taxon>
        <taxon>Streptophyta</taxon>
        <taxon>Embryophyta</taxon>
        <taxon>Tracheophyta</taxon>
        <taxon>Spermatophyta</taxon>
        <taxon>Magnoliopsida</taxon>
        <taxon>eudicotyledons</taxon>
        <taxon>Gunneridae</taxon>
        <taxon>Pentapetalae</taxon>
        <taxon>rosids</taxon>
        <taxon>fabids</taxon>
        <taxon>Rosales</taxon>
        <taxon>Rosaceae</taxon>
        <taxon>Amygdaloideae</taxon>
        <taxon>Maleae</taxon>
        <taxon>Pyrus</taxon>
    </lineage>
</organism>
<reference evidence="1 2" key="1">
    <citation type="submission" date="2019-09" db="EMBL/GenBank/DDBJ databases">
        <authorList>
            <person name="Ou C."/>
        </authorList>
    </citation>
    <scope>NUCLEOTIDE SEQUENCE [LARGE SCALE GENOMIC DNA]</scope>
    <source>
        <strain evidence="1">S2</strain>
        <tissue evidence="1">Leaf</tissue>
    </source>
</reference>
<name>A0A5N5FN77_9ROSA</name>
<dbReference type="EMBL" id="SMOL01000601">
    <property type="protein sequence ID" value="KAB2604605.1"/>
    <property type="molecule type" value="Genomic_DNA"/>
</dbReference>
<keyword evidence="2" id="KW-1185">Reference proteome</keyword>
<reference evidence="1 2" key="2">
    <citation type="submission" date="2019-11" db="EMBL/GenBank/DDBJ databases">
        <title>A de novo genome assembly of a pear dwarfing rootstock.</title>
        <authorList>
            <person name="Wang F."/>
            <person name="Wang J."/>
            <person name="Li S."/>
            <person name="Zhang Y."/>
            <person name="Fang M."/>
            <person name="Ma L."/>
            <person name="Zhao Y."/>
            <person name="Jiang S."/>
        </authorList>
    </citation>
    <scope>NUCLEOTIDE SEQUENCE [LARGE SCALE GENOMIC DNA]</scope>
    <source>
        <strain evidence="1">S2</strain>
        <tissue evidence="1">Leaf</tissue>
    </source>
</reference>
<evidence type="ECO:0000313" key="2">
    <source>
        <dbReference type="Proteomes" id="UP000327157"/>
    </source>
</evidence>
<comment type="caution">
    <text evidence="1">The sequence shown here is derived from an EMBL/GenBank/DDBJ whole genome shotgun (WGS) entry which is preliminary data.</text>
</comment>
<evidence type="ECO:0008006" key="3">
    <source>
        <dbReference type="Google" id="ProtNLM"/>
    </source>
</evidence>
<dbReference type="Proteomes" id="UP000327157">
    <property type="component" value="Unassembled WGS sequence"/>
</dbReference>
<evidence type="ECO:0000313" key="1">
    <source>
        <dbReference type="EMBL" id="KAB2604605.1"/>
    </source>
</evidence>
<dbReference type="AlphaFoldDB" id="A0A5N5FN77"/>
<accession>A0A5N5FN77</accession>
<protein>
    <recommendedName>
        <fullName evidence="3">RNase H type-1 domain-containing protein</fullName>
    </recommendedName>
</protein>
<gene>
    <name evidence="1" type="ORF">D8674_040075</name>
</gene>
<proteinExistence type="predicted"/>